<gene>
    <name evidence="5" type="ORF">CTEN210_08285</name>
</gene>
<evidence type="ECO:0000313" key="6">
    <source>
        <dbReference type="Proteomes" id="UP001054902"/>
    </source>
</evidence>
<dbReference type="InterPro" id="IPR008984">
    <property type="entry name" value="SMAD_FHA_dom_sf"/>
</dbReference>
<evidence type="ECO:0000313" key="5">
    <source>
        <dbReference type="EMBL" id="GFH51809.1"/>
    </source>
</evidence>
<dbReference type="EMBL" id="BLLK01000045">
    <property type="protein sequence ID" value="GFH51809.1"/>
    <property type="molecule type" value="Genomic_DNA"/>
</dbReference>
<dbReference type="SMART" id="SM00220">
    <property type="entry name" value="S_TKc"/>
    <property type="match status" value="1"/>
</dbReference>
<feature type="compositionally biased region" description="Basic and acidic residues" evidence="3">
    <location>
        <begin position="385"/>
        <end position="394"/>
    </location>
</feature>
<feature type="domain" description="Protein kinase" evidence="4">
    <location>
        <begin position="16"/>
        <end position="355"/>
    </location>
</feature>
<sequence length="671" mass="74358">MVVSAKGRYLDSKQKWLVAEQLGEGACGTVHALHYQSKSASSTTNTQFAVKLAIEPPPSTNKKRKKTLVEKNADLLNHEHILYRNVLNNLRGTMIPDIPMASYSSIKTPPQGFGSIDGFRFLIMERMQAPFSSIVSSICSSSTTEIDIGPIGQRLIRLMEAIHDTHYIFVDVKPDNFMLCAPDAVKKGKSKKKSSEIESFAERIRMIDFGLLESNKDVMNNKHRANQHPDGQLVGTPVYASLNVLNGHTVSRRDDIEACMYVLMEFILQITACSQGNRDLEDLLPWSKARSDEEIRKMKEDAVDNKGYNIWDMLAQNGNKLLSKNVKQVFEIVRSMEFKDKPDYEGLCKMVAKWSVITDFKKKKSRSGSKKTSSTSTTSKRKTRNSRESDDDVKVAASPPKRVHTDDLPEDSPSYEFDEDVPPTASLSSRAARAAARSAAKGKTDDEVVVVDSTPTKSTRVGKLKNELKEAKSTIASLEEKVLEKELDEARSRISDLQDQLSDKEDGVSIIDIEMESMDENDNENNSSAANSAEGMDWEVVSTTSNTSNKDSSKPTKKKQSLKLECIQGPHQGETVELSDVLVLGSNPSNKKGGHTFSLSKDDDACASHTKLVLNRSGSKKNPVLMVKVFDLKSKNGTMINSKALPSGASRQAFIKDRIQVGSSVFRVMKE</sequence>
<dbReference type="Gene3D" id="1.10.510.10">
    <property type="entry name" value="Transferase(Phosphotransferase) domain 1"/>
    <property type="match status" value="1"/>
</dbReference>
<dbReference type="PROSITE" id="PS50011">
    <property type="entry name" value="PROTEIN_KINASE_DOM"/>
    <property type="match status" value="1"/>
</dbReference>
<dbReference type="InterPro" id="IPR050235">
    <property type="entry name" value="CK1_Ser-Thr_kinase"/>
</dbReference>
<dbReference type="InterPro" id="IPR000719">
    <property type="entry name" value="Prot_kinase_dom"/>
</dbReference>
<dbReference type="InterPro" id="IPR011009">
    <property type="entry name" value="Kinase-like_dom_sf"/>
</dbReference>
<reference evidence="5 6" key="1">
    <citation type="journal article" date="2021" name="Sci. Rep.">
        <title>The genome of the diatom Chaetoceros tenuissimus carries an ancient integrated fragment of an extant virus.</title>
        <authorList>
            <person name="Hongo Y."/>
            <person name="Kimura K."/>
            <person name="Takaki Y."/>
            <person name="Yoshida Y."/>
            <person name="Baba S."/>
            <person name="Kobayashi G."/>
            <person name="Nagasaki K."/>
            <person name="Hano T."/>
            <person name="Tomaru Y."/>
        </authorList>
    </citation>
    <scope>NUCLEOTIDE SEQUENCE [LARGE SCALE GENOMIC DNA]</scope>
    <source>
        <strain evidence="5 6">NIES-3715</strain>
    </source>
</reference>
<feature type="region of interest" description="Disordered" evidence="3">
    <location>
        <begin position="516"/>
        <end position="535"/>
    </location>
</feature>
<protein>
    <recommendedName>
        <fullName evidence="1">Casein kinase I</fullName>
    </recommendedName>
</protein>
<dbReference type="CDD" id="cd00060">
    <property type="entry name" value="FHA"/>
    <property type="match status" value="1"/>
</dbReference>
<dbReference type="SUPFAM" id="SSF49879">
    <property type="entry name" value="SMAD/FHA domain"/>
    <property type="match status" value="1"/>
</dbReference>
<keyword evidence="2" id="KW-0175">Coiled coil</keyword>
<dbReference type="Proteomes" id="UP001054902">
    <property type="component" value="Unassembled WGS sequence"/>
</dbReference>
<evidence type="ECO:0000259" key="4">
    <source>
        <dbReference type="PROSITE" id="PS50011"/>
    </source>
</evidence>
<evidence type="ECO:0000256" key="2">
    <source>
        <dbReference type="SAM" id="Coils"/>
    </source>
</evidence>
<dbReference type="SUPFAM" id="SSF56112">
    <property type="entry name" value="Protein kinase-like (PK-like)"/>
    <property type="match status" value="1"/>
</dbReference>
<accession>A0AAD3CWE0</accession>
<feature type="compositionally biased region" description="Low complexity" evidence="3">
    <location>
        <begin position="425"/>
        <end position="439"/>
    </location>
</feature>
<feature type="region of interest" description="Disordered" evidence="3">
    <location>
        <begin position="365"/>
        <end position="447"/>
    </location>
</feature>
<name>A0AAD3CWE0_9STRA</name>
<dbReference type="AlphaFoldDB" id="A0AAD3CWE0"/>
<dbReference type="Gene3D" id="2.60.200.20">
    <property type="match status" value="1"/>
</dbReference>
<organism evidence="5 6">
    <name type="scientific">Chaetoceros tenuissimus</name>
    <dbReference type="NCBI Taxonomy" id="426638"/>
    <lineage>
        <taxon>Eukaryota</taxon>
        <taxon>Sar</taxon>
        <taxon>Stramenopiles</taxon>
        <taxon>Ochrophyta</taxon>
        <taxon>Bacillariophyta</taxon>
        <taxon>Coscinodiscophyceae</taxon>
        <taxon>Chaetocerotophycidae</taxon>
        <taxon>Chaetocerotales</taxon>
        <taxon>Chaetocerotaceae</taxon>
        <taxon>Chaetoceros</taxon>
    </lineage>
</organism>
<evidence type="ECO:0000256" key="3">
    <source>
        <dbReference type="SAM" id="MobiDB-lite"/>
    </source>
</evidence>
<evidence type="ECO:0000256" key="1">
    <source>
        <dbReference type="ARBA" id="ARBA00023860"/>
    </source>
</evidence>
<dbReference type="GO" id="GO:0005524">
    <property type="term" value="F:ATP binding"/>
    <property type="evidence" value="ECO:0007669"/>
    <property type="project" value="InterPro"/>
</dbReference>
<feature type="region of interest" description="Disordered" evidence="3">
    <location>
        <begin position="542"/>
        <end position="561"/>
    </location>
</feature>
<dbReference type="GO" id="GO:0004672">
    <property type="term" value="F:protein kinase activity"/>
    <property type="evidence" value="ECO:0007669"/>
    <property type="project" value="InterPro"/>
</dbReference>
<dbReference type="PANTHER" id="PTHR11909">
    <property type="entry name" value="CASEIN KINASE-RELATED"/>
    <property type="match status" value="1"/>
</dbReference>
<feature type="coiled-coil region" evidence="2">
    <location>
        <begin position="461"/>
        <end position="507"/>
    </location>
</feature>
<keyword evidence="6" id="KW-1185">Reference proteome</keyword>
<comment type="caution">
    <text evidence="5">The sequence shown here is derived from an EMBL/GenBank/DDBJ whole genome shotgun (WGS) entry which is preliminary data.</text>
</comment>
<feature type="compositionally biased region" description="Low complexity" evidence="3">
    <location>
        <begin position="524"/>
        <end position="534"/>
    </location>
</feature>
<dbReference type="Pfam" id="PF00069">
    <property type="entry name" value="Pkinase"/>
    <property type="match status" value="1"/>
</dbReference>
<proteinExistence type="predicted"/>